<accession>A0A255H2R9</accession>
<keyword evidence="3" id="KW-1185">Reference proteome</keyword>
<dbReference type="Pfam" id="PF19545">
    <property type="entry name" value="DUF6069"/>
    <property type="match status" value="1"/>
</dbReference>
<protein>
    <submittedName>
        <fullName evidence="2">Uncharacterized protein</fullName>
    </submittedName>
</protein>
<comment type="caution">
    <text evidence="2">The sequence shown here is derived from an EMBL/GenBank/DDBJ whole genome shotgun (WGS) entry which is preliminary data.</text>
</comment>
<keyword evidence="1" id="KW-0812">Transmembrane</keyword>
<feature type="transmembrane region" description="Helical" evidence="1">
    <location>
        <begin position="61"/>
        <end position="84"/>
    </location>
</feature>
<evidence type="ECO:0000313" key="3">
    <source>
        <dbReference type="Proteomes" id="UP000216311"/>
    </source>
</evidence>
<reference evidence="2 3" key="1">
    <citation type="submission" date="2017-07" db="EMBL/GenBank/DDBJ databases">
        <title>Draft whole genome sequences of clinical Proprionibacteriaceae strains.</title>
        <authorList>
            <person name="Bernier A.-M."/>
            <person name="Bernard K."/>
            <person name="Domingo M.-C."/>
        </authorList>
    </citation>
    <scope>NUCLEOTIDE SEQUENCE [LARGE SCALE GENOMIC DNA]</scope>
    <source>
        <strain evidence="2 3">NML 130396</strain>
    </source>
</reference>
<keyword evidence="1" id="KW-1133">Transmembrane helix</keyword>
<feature type="transmembrane region" description="Helical" evidence="1">
    <location>
        <begin position="116"/>
        <end position="134"/>
    </location>
</feature>
<evidence type="ECO:0000256" key="1">
    <source>
        <dbReference type="SAM" id="Phobius"/>
    </source>
</evidence>
<sequence length="142" mass="14949">MTTSTIGNTKESRTAPRGLARAVLPAAGIALVANLIVYAAARALGVDLLVQPPTATTPEQVTAIPVAVMSVVPMLLALLLALAVRRWAPRSWLVLAWLGLAVGVVSMPVFAQATPATKVALSLMHLITGALWWLRVRAAARR</sequence>
<organism evidence="2 3">
    <name type="scientific">Enemella dayhoffiae</name>
    <dbReference type="NCBI Taxonomy" id="2016507"/>
    <lineage>
        <taxon>Bacteria</taxon>
        <taxon>Bacillati</taxon>
        <taxon>Actinomycetota</taxon>
        <taxon>Actinomycetes</taxon>
        <taxon>Propionibacteriales</taxon>
        <taxon>Propionibacteriaceae</taxon>
        <taxon>Enemella</taxon>
    </lineage>
</organism>
<gene>
    <name evidence="2" type="ORF">CGZ93_09345</name>
</gene>
<name>A0A255H2R9_9ACTN</name>
<evidence type="ECO:0000313" key="2">
    <source>
        <dbReference type="EMBL" id="OYO22098.1"/>
    </source>
</evidence>
<dbReference type="RefSeq" id="WP_094363843.1">
    <property type="nucleotide sequence ID" value="NZ_NMVQ01000012.1"/>
</dbReference>
<feature type="transmembrane region" description="Helical" evidence="1">
    <location>
        <begin position="22"/>
        <end position="41"/>
    </location>
</feature>
<dbReference type="InterPro" id="IPR045713">
    <property type="entry name" value="DUF6069"/>
</dbReference>
<keyword evidence="1" id="KW-0472">Membrane</keyword>
<dbReference type="EMBL" id="NMVQ01000012">
    <property type="protein sequence ID" value="OYO22098.1"/>
    <property type="molecule type" value="Genomic_DNA"/>
</dbReference>
<dbReference type="Proteomes" id="UP000216311">
    <property type="component" value="Unassembled WGS sequence"/>
</dbReference>
<dbReference type="AlphaFoldDB" id="A0A255H2R9"/>
<feature type="transmembrane region" description="Helical" evidence="1">
    <location>
        <begin position="91"/>
        <end position="110"/>
    </location>
</feature>
<proteinExistence type="predicted"/>